<evidence type="ECO:0000313" key="5">
    <source>
        <dbReference type="RefSeq" id="XP_055896916.1"/>
    </source>
</evidence>
<dbReference type="OrthoDB" id="10038545at2759"/>
<keyword evidence="2" id="KW-1185">Reference proteome</keyword>
<dbReference type="RefSeq" id="XP_055896917.1">
    <property type="nucleotide sequence ID" value="XM_056040942.1"/>
</dbReference>
<evidence type="ECO:0000256" key="1">
    <source>
        <dbReference type="SAM" id="MobiDB-lite"/>
    </source>
</evidence>
<protein>
    <submittedName>
        <fullName evidence="3 4">Uncharacterized protein LOC106059586 isoform X1</fullName>
    </submittedName>
</protein>
<dbReference type="RefSeq" id="XP_055896915.1">
    <property type="nucleotide sequence ID" value="XM_056040940.1"/>
</dbReference>
<dbReference type="AlphaFoldDB" id="A0A9W3BBW2"/>
<feature type="region of interest" description="Disordered" evidence="1">
    <location>
        <begin position="39"/>
        <end position="77"/>
    </location>
</feature>
<dbReference type="RefSeq" id="XP_055896914.1">
    <property type="nucleotide sequence ID" value="XM_056040939.1"/>
</dbReference>
<feature type="region of interest" description="Disordered" evidence="1">
    <location>
        <begin position="1"/>
        <end position="23"/>
    </location>
</feature>
<dbReference type="GeneID" id="106059586"/>
<evidence type="ECO:0000313" key="2">
    <source>
        <dbReference type="Proteomes" id="UP001165740"/>
    </source>
</evidence>
<sequence>MSAQKRGAETKGKGSNKHKRVDSADCCVDEDKESLNVIEDDSGKALVVSSSDDEEDLVSSSIDVGSDESSESSNVSSVDLDFLSEDGDLLIDYHDIEESESGEADLHKRFLCCTKNSDHKGLIPLDEFSNNHIPNGDNLLYKCIQTIADLTVRVDVKIISSQRPEFWPGSTKSYPFYKSNQSNLRAGSGWVSGVRQFTDDGKKCWCTKCQGSEFSSGAWWEVEVTTTKHLVFDTLEAGNTSLRFFYDKEDSPVVIIDKVIMENLGKDKCLLKFATCDSNLGDQLERSQEKFASFWFKVYQKYLPARDEDKFSFIVSHPHGGCKRVSVGHWKEKKNEDELTRFTYTTCTCPGSSGALVLFPGYGNRFVPEFFHSGSLKSGFNVSVAELMYTQFF</sequence>
<dbReference type="Proteomes" id="UP001165740">
    <property type="component" value="Chromosome 9"/>
</dbReference>
<proteinExistence type="predicted"/>
<gene>
    <name evidence="3 4 5 6" type="primary">LOC106059586</name>
</gene>
<evidence type="ECO:0000313" key="3">
    <source>
        <dbReference type="RefSeq" id="XP_055896914.1"/>
    </source>
</evidence>
<organism evidence="2 5">
    <name type="scientific">Biomphalaria glabrata</name>
    <name type="common">Bloodfluke planorb</name>
    <name type="synonym">Freshwater snail</name>
    <dbReference type="NCBI Taxonomy" id="6526"/>
    <lineage>
        <taxon>Eukaryota</taxon>
        <taxon>Metazoa</taxon>
        <taxon>Spiralia</taxon>
        <taxon>Lophotrochozoa</taxon>
        <taxon>Mollusca</taxon>
        <taxon>Gastropoda</taxon>
        <taxon>Heterobranchia</taxon>
        <taxon>Euthyneura</taxon>
        <taxon>Panpulmonata</taxon>
        <taxon>Hygrophila</taxon>
        <taxon>Lymnaeoidea</taxon>
        <taxon>Planorbidae</taxon>
        <taxon>Biomphalaria</taxon>
    </lineage>
</organism>
<feature type="compositionally biased region" description="Basic and acidic residues" evidence="1">
    <location>
        <begin position="1"/>
        <end position="12"/>
    </location>
</feature>
<reference evidence="3 4" key="1">
    <citation type="submission" date="2025-04" db="UniProtKB">
        <authorList>
            <consortium name="RefSeq"/>
        </authorList>
    </citation>
    <scope>IDENTIFICATION</scope>
</reference>
<evidence type="ECO:0000313" key="6">
    <source>
        <dbReference type="RefSeq" id="XP_055896917.1"/>
    </source>
</evidence>
<accession>A0A9W3BBW2</accession>
<evidence type="ECO:0000313" key="4">
    <source>
        <dbReference type="RefSeq" id="XP_055896915.1"/>
    </source>
</evidence>
<name>A0A9W3BBW2_BIOGL</name>
<dbReference type="RefSeq" id="XP_055896916.1">
    <property type="nucleotide sequence ID" value="XM_056040941.1"/>
</dbReference>